<evidence type="ECO:0000256" key="3">
    <source>
        <dbReference type="ARBA" id="ARBA00004989"/>
    </source>
</evidence>
<keyword evidence="8" id="KW-0963">Cytoplasm</keyword>
<keyword evidence="9" id="KW-0808">Transferase</keyword>
<comment type="catalytic activity">
    <reaction evidence="1">
        <text>acetyl-CoA + phosphate = acetyl phosphate + CoA</text>
        <dbReference type="Rhea" id="RHEA:19521"/>
        <dbReference type="ChEBI" id="CHEBI:22191"/>
        <dbReference type="ChEBI" id="CHEBI:43474"/>
        <dbReference type="ChEBI" id="CHEBI:57287"/>
        <dbReference type="ChEBI" id="CHEBI:57288"/>
        <dbReference type="EC" id="2.3.1.8"/>
    </reaction>
</comment>
<evidence type="ECO:0000256" key="1">
    <source>
        <dbReference type="ARBA" id="ARBA00000705"/>
    </source>
</evidence>
<feature type="region of interest" description="Disordered" evidence="13">
    <location>
        <begin position="188"/>
        <end position="229"/>
    </location>
</feature>
<dbReference type="Gene3D" id="3.40.1390.20">
    <property type="entry name" value="HprK N-terminal domain-like"/>
    <property type="match status" value="1"/>
</dbReference>
<evidence type="ECO:0000256" key="4">
    <source>
        <dbReference type="ARBA" id="ARBA00008756"/>
    </source>
</evidence>
<dbReference type="Pfam" id="PF13500">
    <property type="entry name" value="AAA_26"/>
    <property type="match status" value="1"/>
</dbReference>
<feature type="compositionally biased region" description="Pro residues" evidence="13">
    <location>
        <begin position="216"/>
        <end position="225"/>
    </location>
</feature>
<evidence type="ECO:0000256" key="2">
    <source>
        <dbReference type="ARBA" id="ARBA00004496"/>
    </source>
</evidence>
<dbReference type="InterPro" id="IPR010766">
    <property type="entry name" value="DRTGG"/>
</dbReference>
<reference evidence="16 17" key="1">
    <citation type="submission" date="2021-01" db="EMBL/GenBank/DDBJ databases">
        <title>Whole genome shotgun sequence of Actinoplanes deccanensis NBRC 13994.</title>
        <authorList>
            <person name="Komaki H."/>
            <person name="Tamura T."/>
        </authorList>
    </citation>
    <scope>NUCLEOTIDE SEQUENCE [LARGE SCALE GENOMIC DNA]</scope>
    <source>
        <strain evidence="16 17">NBRC 13994</strain>
    </source>
</reference>
<dbReference type="Proteomes" id="UP000609879">
    <property type="component" value="Unassembled WGS sequence"/>
</dbReference>
<feature type="compositionally biased region" description="Low complexity" evidence="13">
    <location>
        <begin position="188"/>
        <end position="215"/>
    </location>
</feature>
<evidence type="ECO:0000259" key="15">
    <source>
        <dbReference type="Pfam" id="PF07085"/>
    </source>
</evidence>
<dbReference type="EC" id="2.3.1.8" evidence="6"/>
<dbReference type="NCBIfam" id="NF007233">
    <property type="entry name" value="PRK09653.1"/>
    <property type="match status" value="1"/>
</dbReference>
<comment type="function">
    <text evidence="12">Involved in acetate metabolism.</text>
</comment>
<dbReference type="EMBL" id="BOMI01000181">
    <property type="protein sequence ID" value="GID79929.1"/>
    <property type="molecule type" value="Genomic_DNA"/>
</dbReference>
<organism evidence="16 17">
    <name type="scientific">Paractinoplanes deccanensis</name>
    <dbReference type="NCBI Taxonomy" id="113561"/>
    <lineage>
        <taxon>Bacteria</taxon>
        <taxon>Bacillati</taxon>
        <taxon>Actinomycetota</taxon>
        <taxon>Actinomycetes</taxon>
        <taxon>Micromonosporales</taxon>
        <taxon>Micromonosporaceae</taxon>
        <taxon>Paractinoplanes</taxon>
    </lineage>
</organism>
<comment type="caution">
    <text evidence="16">The sequence shown here is derived from an EMBL/GenBank/DDBJ whole genome shotgun (WGS) entry which is preliminary data.</text>
</comment>
<dbReference type="PIRSF" id="PIRSF006107">
    <property type="entry name" value="PhpActrans_proteobac"/>
    <property type="match status" value="1"/>
</dbReference>
<sequence>MARSVYVTGLGPSTGKGTVALGLVELLSRQVARIGVFRPLVADAEDDPLLTLLTMRYPVVAPYAESYGVTTAEASALVADGKWEELISRIVERYRQVEREAGSVVVIGSDFAAGASAAKERDEIPRELGFNARLATEFGSVVIPVISGAGRGVESLVAAARSAYHSLTDLDATVLAVIANRVPAGALPAASSSPSSASASPAPASPSRAASTSLPAPTPASPSPASPSFAGGGSAGLPFDAGLPVPMWLIPEVAAVAAPTVAEVAEALNATVVSGSASALDRDVLDYVVGAAHVPALLDHLTDGALLITPGDRADLLVAASAAHAAGNVTLSGLVLTLGERPDERAVRVIERLNTGLAMLVVDSDSYHTISAAGRIEASLGTDTPRKVEAALGAFESGVDTAELTRLLDVARSARVTPLMFENDLIDRARAERRHLVLPEGTEERILRATETLLRRGVADLTLLGDPAEITRRARELGLEIGGARLVDPETSEWRDDFAATYAELRKHKAVTLDLAYDVVRDVNYFGTLMVRAGLADGMVSGANHTTAATIRPAFEIIKTVPDVSVASSVFFMLLADRVLVYGDCAVNPDPDAAQLADIALSSARTAAAFGIEPRVAMLSYSTGSSGAGADVEKVAAATALVRERSPELPVEGPIQYDAAIDPAVAATKLPDSAVAGKATVFIFPDLNTGNNTYKAVQRSAGAVAVGPVMQGLRRPVNDLSRGATVKDIVNTVAITAIQAAAR</sequence>
<dbReference type="NCBIfam" id="NF004167">
    <property type="entry name" value="PRK05632.1"/>
    <property type="match status" value="1"/>
</dbReference>
<keyword evidence="17" id="KW-1185">Reference proteome</keyword>
<dbReference type="Pfam" id="PF01515">
    <property type="entry name" value="PTA_PTB"/>
    <property type="match status" value="1"/>
</dbReference>
<name>A0ABQ3YIU6_9ACTN</name>
<dbReference type="SUPFAM" id="SSF52540">
    <property type="entry name" value="P-loop containing nucleoside triphosphate hydrolases"/>
    <property type="match status" value="1"/>
</dbReference>
<dbReference type="InterPro" id="IPR004614">
    <property type="entry name" value="P_AcTrfase"/>
</dbReference>
<dbReference type="InterPro" id="IPR028979">
    <property type="entry name" value="Ser_kin/Pase_Hpr-like_N_sf"/>
</dbReference>
<comment type="similarity">
    <text evidence="5">In the N-terminal section; belongs to the CobB/CobQ family.</text>
</comment>
<evidence type="ECO:0000256" key="6">
    <source>
        <dbReference type="ARBA" id="ARBA00012707"/>
    </source>
</evidence>
<dbReference type="InterPro" id="IPR016475">
    <property type="entry name" value="P-Actrans_bac"/>
</dbReference>
<proteinExistence type="inferred from homology"/>
<evidence type="ECO:0000259" key="14">
    <source>
        <dbReference type="Pfam" id="PF01515"/>
    </source>
</evidence>
<evidence type="ECO:0000256" key="13">
    <source>
        <dbReference type="SAM" id="MobiDB-lite"/>
    </source>
</evidence>
<dbReference type="Gene3D" id="3.40.50.10750">
    <property type="entry name" value="Isocitrate/Isopropylmalate dehydrogenase-like"/>
    <property type="match status" value="1"/>
</dbReference>
<accession>A0ABQ3YIU6</accession>
<dbReference type="Gene3D" id="3.40.50.10950">
    <property type="match status" value="1"/>
</dbReference>
<comment type="similarity">
    <text evidence="4">In the C-terminal section; belongs to the phosphate acetyltransferase and butyryltransferase family.</text>
</comment>
<evidence type="ECO:0000256" key="10">
    <source>
        <dbReference type="ARBA" id="ARBA00023315"/>
    </source>
</evidence>
<dbReference type="SUPFAM" id="SSF53659">
    <property type="entry name" value="Isocitrate/Isopropylmalate dehydrogenase-like"/>
    <property type="match status" value="1"/>
</dbReference>
<evidence type="ECO:0000256" key="9">
    <source>
        <dbReference type="ARBA" id="ARBA00022679"/>
    </source>
</evidence>
<comment type="subcellular location">
    <subcellularLocation>
        <location evidence="2">Cytoplasm</location>
    </subcellularLocation>
</comment>
<evidence type="ECO:0000313" key="16">
    <source>
        <dbReference type="EMBL" id="GID79929.1"/>
    </source>
</evidence>
<dbReference type="PANTHER" id="PTHR43356">
    <property type="entry name" value="PHOSPHATE ACETYLTRANSFERASE"/>
    <property type="match status" value="1"/>
</dbReference>
<dbReference type="InterPro" id="IPR042113">
    <property type="entry name" value="P_AcTrfase_dom1"/>
</dbReference>
<evidence type="ECO:0000256" key="8">
    <source>
        <dbReference type="ARBA" id="ARBA00022490"/>
    </source>
</evidence>
<dbReference type="SUPFAM" id="SSF75138">
    <property type="entry name" value="HprK N-terminal domain-like"/>
    <property type="match status" value="1"/>
</dbReference>
<gene>
    <name evidence="16" type="ORF">Ade02nite_85700</name>
</gene>
<keyword evidence="10" id="KW-0012">Acyltransferase</keyword>
<dbReference type="InterPro" id="IPR027417">
    <property type="entry name" value="P-loop_NTPase"/>
</dbReference>
<protein>
    <recommendedName>
        <fullName evidence="7">Phosphate acetyltransferase</fullName>
        <ecNumber evidence="6">2.3.1.8</ecNumber>
    </recommendedName>
    <alternativeName>
        <fullName evidence="11">Phosphotransacetylase</fullName>
    </alternativeName>
</protein>
<dbReference type="Gene3D" id="3.40.50.300">
    <property type="entry name" value="P-loop containing nucleotide triphosphate hydrolases"/>
    <property type="match status" value="1"/>
</dbReference>
<dbReference type="RefSeq" id="WP_203776736.1">
    <property type="nucleotide sequence ID" value="NZ_BAAABO010000001.1"/>
</dbReference>
<dbReference type="PANTHER" id="PTHR43356:SF3">
    <property type="entry name" value="PHOSPHATE ACETYLTRANSFERASE"/>
    <property type="match status" value="1"/>
</dbReference>
<evidence type="ECO:0000313" key="17">
    <source>
        <dbReference type="Proteomes" id="UP000609879"/>
    </source>
</evidence>
<feature type="domain" description="DRTGG" evidence="15">
    <location>
        <begin position="263"/>
        <end position="373"/>
    </location>
</feature>
<dbReference type="Pfam" id="PF07085">
    <property type="entry name" value="DRTGG"/>
    <property type="match status" value="1"/>
</dbReference>
<dbReference type="InterPro" id="IPR002505">
    <property type="entry name" value="PTA_PTB"/>
</dbReference>
<dbReference type="NCBIfam" id="TIGR00651">
    <property type="entry name" value="pta"/>
    <property type="match status" value="1"/>
</dbReference>
<dbReference type="InterPro" id="IPR042112">
    <property type="entry name" value="P_AcTrfase_dom2"/>
</dbReference>
<evidence type="ECO:0000256" key="12">
    <source>
        <dbReference type="ARBA" id="ARBA00049955"/>
    </source>
</evidence>
<dbReference type="InterPro" id="IPR050500">
    <property type="entry name" value="Phos_Acetyltrans/Butyryltrans"/>
</dbReference>
<feature type="domain" description="Phosphate acetyl/butaryl transferase" evidence="14">
    <location>
        <begin position="420"/>
        <end position="737"/>
    </location>
</feature>
<evidence type="ECO:0000256" key="7">
    <source>
        <dbReference type="ARBA" id="ARBA00021528"/>
    </source>
</evidence>
<comment type="pathway">
    <text evidence="3">Metabolic intermediate biosynthesis; acetyl-CoA biosynthesis; acetyl-CoA from acetate: step 2/2.</text>
</comment>
<evidence type="ECO:0000256" key="5">
    <source>
        <dbReference type="ARBA" id="ARBA00009786"/>
    </source>
</evidence>
<evidence type="ECO:0000256" key="11">
    <source>
        <dbReference type="ARBA" id="ARBA00031108"/>
    </source>
</evidence>